<gene>
    <name evidence="2" type="ORF">J2I48_23080</name>
</gene>
<proteinExistence type="predicted"/>
<evidence type="ECO:0000313" key="2">
    <source>
        <dbReference type="EMBL" id="MBO0933912.1"/>
    </source>
</evidence>
<dbReference type="Proteomes" id="UP000664795">
    <property type="component" value="Unassembled WGS sequence"/>
</dbReference>
<dbReference type="EMBL" id="JAFMYU010000024">
    <property type="protein sequence ID" value="MBO0933912.1"/>
    <property type="molecule type" value="Genomic_DNA"/>
</dbReference>
<dbReference type="RefSeq" id="WP_207337878.1">
    <property type="nucleotide sequence ID" value="NZ_JAFMYU010000024.1"/>
</dbReference>
<organism evidence="2 3">
    <name type="scientific">Fibrella aquatilis</name>
    <dbReference type="NCBI Taxonomy" id="2817059"/>
    <lineage>
        <taxon>Bacteria</taxon>
        <taxon>Pseudomonadati</taxon>
        <taxon>Bacteroidota</taxon>
        <taxon>Cytophagia</taxon>
        <taxon>Cytophagales</taxon>
        <taxon>Spirosomataceae</taxon>
        <taxon>Fibrella</taxon>
    </lineage>
</organism>
<dbReference type="AlphaFoldDB" id="A0A939G7M0"/>
<evidence type="ECO:0000313" key="3">
    <source>
        <dbReference type="Proteomes" id="UP000664795"/>
    </source>
</evidence>
<protein>
    <submittedName>
        <fullName evidence="2">Uncharacterized protein</fullName>
    </submittedName>
</protein>
<reference evidence="2 3" key="1">
    <citation type="submission" date="2021-03" db="EMBL/GenBank/DDBJ databases">
        <title>Fibrella sp. HMF5036 genome sequencing and assembly.</title>
        <authorList>
            <person name="Kang H."/>
            <person name="Kim H."/>
            <person name="Bae S."/>
            <person name="Joh K."/>
        </authorList>
    </citation>
    <scope>NUCLEOTIDE SEQUENCE [LARGE SCALE GENOMIC DNA]</scope>
    <source>
        <strain evidence="2 3">HMF5036</strain>
    </source>
</reference>
<comment type="caution">
    <text evidence="2">The sequence shown here is derived from an EMBL/GenBank/DDBJ whole genome shotgun (WGS) entry which is preliminary data.</text>
</comment>
<evidence type="ECO:0000256" key="1">
    <source>
        <dbReference type="SAM" id="MobiDB-lite"/>
    </source>
</evidence>
<feature type="region of interest" description="Disordered" evidence="1">
    <location>
        <begin position="76"/>
        <end position="114"/>
    </location>
</feature>
<sequence length="114" mass="11817">MIPPAPEGFPSISQFLQSAGVGVSTLLDAIDYYLMQLRNRVAANNQMDDPLTFINEHDYLSAVEAFRDVLATTGPDAGAAGDVGLPHDRAGATTADHAGQGEPSPTGALPGPRA</sequence>
<accession>A0A939G7M0</accession>
<name>A0A939G7M0_9BACT</name>
<keyword evidence="3" id="KW-1185">Reference proteome</keyword>